<dbReference type="GO" id="GO:0004519">
    <property type="term" value="F:endonuclease activity"/>
    <property type="evidence" value="ECO:0007669"/>
    <property type="project" value="UniProtKB-KW"/>
</dbReference>
<keyword evidence="1" id="KW-0540">Nuclease</keyword>
<dbReference type="PANTHER" id="PTHR12302">
    <property type="entry name" value="EBNA2 BINDING PROTEIN P100"/>
    <property type="match status" value="1"/>
</dbReference>
<evidence type="ECO:0000313" key="6">
    <source>
        <dbReference type="Proteomes" id="UP000177698"/>
    </source>
</evidence>
<dbReference type="Gene3D" id="2.40.50.90">
    <property type="match status" value="1"/>
</dbReference>
<keyword evidence="2" id="KW-0255">Endonuclease</keyword>
<dbReference type="Pfam" id="PF00565">
    <property type="entry name" value="SNase"/>
    <property type="match status" value="1"/>
</dbReference>
<comment type="caution">
    <text evidence="5">The sequence shown here is derived from an EMBL/GenBank/DDBJ whole genome shotgun (WGS) entry which is preliminary data.</text>
</comment>
<dbReference type="InterPro" id="IPR035437">
    <property type="entry name" value="SNase_OB-fold_sf"/>
</dbReference>
<keyword evidence="3" id="KW-0378">Hydrolase</keyword>
<dbReference type="PANTHER" id="PTHR12302:SF3">
    <property type="entry name" value="SERINE_THREONINE-PROTEIN KINASE 31"/>
    <property type="match status" value="1"/>
</dbReference>
<accession>A0A1F7ICH7</accession>
<evidence type="ECO:0000256" key="2">
    <source>
        <dbReference type="ARBA" id="ARBA00022759"/>
    </source>
</evidence>
<dbReference type="STRING" id="1802056.A2954_06010"/>
<evidence type="ECO:0000256" key="1">
    <source>
        <dbReference type="ARBA" id="ARBA00022722"/>
    </source>
</evidence>
<dbReference type="AlphaFoldDB" id="A0A1F7ICH7"/>
<proteinExistence type="predicted"/>
<dbReference type="GO" id="GO:0016787">
    <property type="term" value="F:hydrolase activity"/>
    <property type="evidence" value="ECO:0007669"/>
    <property type="project" value="UniProtKB-KW"/>
</dbReference>
<evidence type="ECO:0000259" key="4">
    <source>
        <dbReference type="PROSITE" id="PS50830"/>
    </source>
</evidence>
<dbReference type="EMBL" id="MGAG01000015">
    <property type="protein sequence ID" value="OGK41059.1"/>
    <property type="molecule type" value="Genomic_DNA"/>
</dbReference>
<evidence type="ECO:0000313" key="5">
    <source>
        <dbReference type="EMBL" id="OGK41059.1"/>
    </source>
</evidence>
<evidence type="ECO:0000256" key="3">
    <source>
        <dbReference type="ARBA" id="ARBA00022801"/>
    </source>
</evidence>
<protein>
    <recommendedName>
        <fullName evidence="4">TNase-like domain-containing protein</fullName>
    </recommendedName>
</protein>
<reference evidence="5 6" key="1">
    <citation type="journal article" date="2016" name="Nat. Commun.">
        <title>Thousands of microbial genomes shed light on interconnected biogeochemical processes in an aquifer system.</title>
        <authorList>
            <person name="Anantharaman K."/>
            <person name="Brown C.T."/>
            <person name="Hug L.A."/>
            <person name="Sharon I."/>
            <person name="Castelle C.J."/>
            <person name="Probst A.J."/>
            <person name="Thomas B.C."/>
            <person name="Singh A."/>
            <person name="Wilkins M.J."/>
            <person name="Karaoz U."/>
            <person name="Brodie E.L."/>
            <person name="Williams K.H."/>
            <person name="Hubbard S.S."/>
            <person name="Banfield J.F."/>
        </authorList>
    </citation>
    <scope>NUCLEOTIDE SEQUENCE [LARGE SCALE GENOMIC DNA]</scope>
</reference>
<dbReference type="PROSITE" id="PS50830">
    <property type="entry name" value="TNASE_3"/>
    <property type="match status" value="1"/>
</dbReference>
<gene>
    <name evidence="5" type="ORF">A2954_06010</name>
</gene>
<dbReference type="SUPFAM" id="SSF50199">
    <property type="entry name" value="Staphylococcal nuclease"/>
    <property type="match status" value="1"/>
</dbReference>
<feature type="domain" description="TNase-like" evidence="4">
    <location>
        <begin position="51"/>
        <end position="185"/>
    </location>
</feature>
<name>A0A1F7ICH7_9BACT</name>
<sequence>MRGIRLTKKNTSLIFTLLILLVSAIYQSLQSKTQNVAKQTSVIPTLLASQSAELVRVAKVIDGDTIELDNGQKVRYIGIDTPELHHPKKKLQCFGKEARDKNKELVEGKLVRMEKDISETDRYWRLLRYVYLPTDASPSGIFVNDYLVREGFAHASTFPPDVKYSDYLKNLESQARENIRGLWNKCE</sequence>
<dbReference type="Proteomes" id="UP000177698">
    <property type="component" value="Unassembled WGS sequence"/>
</dbReference>
<dbReference type="InterPro" id="IPR016071">
    <property type="entry name" value="Staphylococal_nuclease_OB-fold"/>
</dbReference>
<dbReference type="SMART" id="SM00318">
    <property type="entry name" value="SNc"/>
    <property type="match status" value="1"/>
</dbReference>
<organism evidence="5 6">
    <name type="scientific">Candidatus Roizmanbacteria bacterium RIFCSPLOWO2_01_FULL_37_12</name>
    <dbReference type="NCBI Taxonomy" id="1802056"/>
    <lineage>
        <taxon>Bacteria</taxon>
        <taxon>Candidatus Roizmaniibacteriota</taxon>
    </lineage>
</organism>